<protein>
    <submittedName>
        <fullName evidence="2">Uncharacterized protein</fullName>
    </submittedName>
</protein>
<evidence type="ECO:0000313" key="2">
    <source>
        <dbReference type="EMBL" id="MDR9900481.1"/>
    </source>
</evidence>
<evidence type="ECO:0000313" key="3">
    <source>
        <dbReference type="Proteomes" id="UP000667802"/>
    </source>
</evidence>
<dbReference type="EMBL" id="JAALHA020000035">
    <property type="protein sequence ID" value="MDR9900481.1"/>
    <property type="molecule type" value="Genomic_DNA"/>
</dbReference>
<keyword evidence="1" id="KW-1133">Transmembrane helix</keyword>
<proteinExistence type="predicted"/>
<evidence type="ECO:0000256" key="1">
    <source>
        <dbReference type="SAM" id="Phobius"/>
    </source>
</evidence>
<dbReference type="Proteomes" id="UP000667802">
    <property type="component" value="Unassembled WGS sequence"/>
</dbReference>
<gene>
    <name evidence="2" type="ORF">G7B40_038935</name>
</gene>
<keyword evidence="3" id="KW-1185">Reference proteome</keyword>
<organism evidence="2 3">
    <name type="scientific">Aetokthonos hydrillicola Thurmond2011</name>
    <dbReference type="NCBI Taxonomy" id="2712845"/>
    <lineage>
        <taxon>Bacteria</taxon>
        <taxon>Bacillati</taxon>
        <taxon>Cyanobacteriota</taxon>
        <taxon>Cyanophyceae</taxon>
        <taxon>Nostocales</taxon>
        <taxon>Hapalosiphonaceae</taxon>
        <taxon>Aetokthonos</taxon>
    </lineage>
</organism>
<keyword evidence="1" id="KW-0472">Membrane</keyword>
<name>A0AAP5IF74_9CYAN</name>
<sequence>MSMIQFLLLLMVLISPTLLILGNAIAQVGLKWRLLLIPSGAIVGAIFMSILGFCLSYLLYWKEHDKNYQPGSMGGVGGMILTMIVLVLFGWVGSGVGACWVAKYWVS</sequence>
<accession>A0AAP5IF74</accession>
<comment type="caution">
    <text evidence="2">The sequence shown here is derived from an EMBL/GenBank/DDBJ whole genome shotgun (WGS) entry which is preliminary data.</text>
</comment>
<feature type="transmembrane region" description="Helical" evidence="1">
    <location>
        <begin position="80"/>
        <end position="106"/>
    </location>
</feature>
<dbReference type="AlphaFoldDB" id="A0AAP5IF74"/>
<keyword evidence="1" id="KW-0812">Transmembrane</keyword>
<feature type="transmembrane region" description="Helical" evidence="1">
    <location>
        <begin position="36"/>
        <end position="60"/>
    </location>
</feature>
<reference evidence="3" key="1">
    <citation type="journal article" date="2021" name="Science">
        <title>Hunting the eagle killer: A cyanobacterial neurotoxin causes vacuolar myelinopathy.</title>
        <authorList>
            <person name="Breinlinger S."/>
            <person name="Phillips T.J."/>
            <person name="Haram B.N."/>
            <person name="Mares J."/>
            <person name="Martinez Yerena J.A."/>
            <person name="Hrouzek P."/>
            <person name="Sobotka R."/>
            <person name="Henderson W.M."/>
            <person name="Schmieder P."/>
            <person name="Williams S.M."/>
            <person name="Lauderdale J.D."/>
            <person name="Wilde H.D."/>
            <person name="Gerrin W."/>
            <person name="Kust A."/>
            <person name="Washington J.W."/>
            <person name="Wagner C."/>
            <person name="Geier B."/>
            <person name="Liebeke M."/>
            <person name="Enke H."/>
            <person name="Niedermeyer T.H.J."/>
            <person name="Wilde S.B."/>
        </authorList>
    </citation>
    <scope>NUCLEOTIDE SEQUENCE [LARGE SCALE GENOMIC DNA]</scope>
    <source>
        <strain evidence="3">Thurmond2011</strain>
    </source>
</reference>